<feature type="transmembrane region" description="Helical" evidence="1">
    <location>
        <begin position="77"/>
        <end position="96"/>
    </location>
</feature>
<gene>
    <name evidence="2" type="ORF">AAFH96_22665</name>
</gene>
<comment type="caution">
    <text evidence="2">The sequence shown here is derived from an EMBL/GenBank/DDBJ whole genome shotgun (WGS) entry which is preliminary data.</text>
</comment>
<name>A0ABV5CV66_9ACTN</name>
<protein>
    <submittedName>
        <fullName evidence="2">Uncharacterized protein</fullName>
    </submittedName>
</protein>
<accession>A0ABV5CV66</accession>
<evidence type="ECO:0000313" key="3">
    <source>
        <dbReference type="Proteomes" id="UP001582793"/>
    </source>
</evidence>
<sequence>MSRPTPDPRSTRKLVWASDEVIARIGQQVQPQPSLPRRVALAAAAAAVFTWPPAFIVFAVTTVAAPSVTSDASVGMTAFWALQFAVLIAVAAMVKTMRLRTAEPDADMSTRGTARRVALNALLSGACAGLVLALQGLSIGQIATLTIVLIVVLHLLPVILARLLRRVRARRQASLSDPLDSPRP</sequence>
<proteinExistence type="predicted"/>
<feature type="transmembrane region" description="Helical" evidence="1">
    <location>
        <begin position="117"/>
        <end position="136"/>
    </location>
</feature>
<dbReference type="RefSeq" id="WP_375735534.1">
    <property type="nucleotide sequence ID" value="NZ_JBCGDC010000072.1"/>
</dbReference>
<organism evidence="2 3">
    <name type="scientific">Polymorphospora lycopeni</name>
    <dbReference type="NCBI Taxonomy" id="3140240"/>
    <lineage>
        <taxon>Bacteria</taxon>
        <taxon>Bacillati</taxon>
        <taxon>Actinomycetota</taxon>
        <taxon>Actinomycetes</taxon>
        <taxon>Micromonosporales</taxon>
        <taxon>Micromonosporaceae</taxon>
        <taxon>Polymorphospora</taxon>
    </lineage>
</organism>
<dbReference type="EMBL" id="JBCGDC010000072">
    <property type="protein sequence ID" value="MFB6395893.1"/>
    <property type="molecule type" value="Genomic_DNA"/>
</dbReference>
<keyword evidence="1" id="KW-0472">Membrane</keyword>
<evidence type="ECO:0000313" key="2">
    <source>
        <dbReference type="EMBL" id="MFB6395893.1"/>
    </source>
</evidence>
<feature type="transmembrane region" description="Helical" evidence="1">
    <location>
        <begin position="39"/>
        <end position="65"/>
    </location>
</feature>
<evidence type="ECO:0000256" key="1">
    <source>
        <dbReference type="SAM" id="Phobius"/>
    </source>
</evidence>
<keyword evidence="3" id="KW-1185">Reference proteome</keyword>
<feature type="transmembrane region" description="Helical" evidence="1">
    <location>
        <begin position="142"/>
        <end position="164"/>
    </location>
</feature>
<dbReference type="Proteomes" id="UP001582793">
    <property type="component" value="Unassembled WGS sequence"/>
</dbReference>
<keyword evidence="1" id="KW-1133">Transmembrane helix</keyword>
<reference evidence="2 3" key="1">
    <citation type="submission" date="2024-04" db="EMBL/GenBank/DDBJ databases">
        <title>Polymorphospora sp. isolated from Baiyangdian Lake in Xiong'an New Area.</title>
        <authorList>
            <person name="Zhang X."/>
            <person name="Liu J."/>
        </authorList>
    </citation>
    <scope>NUCLEOTIDE SEQUENCE [LARGE SCALE GENOMIC DNA]</scope>
    <source>
        <strain evidence="2 3">2-325</strain>
    </source>
</reference>
<keyword evidence="1" id="KW-0812">Transmembrane</keyword>